<evidence type="ECO:0000256" key="10">
    <source>
        <dbReference type="ARBA" id="ARBA00023163"/>
    </source>
</evidence>
<dbReference type="InterPro" id="IPR009061">
    <property type="entry name" value="DNA-bd_dom_put_sf"/>
</dbReference>
<dbReference type="PROSITE" id="PS50937">
    <property type="entry name" value="HTH_MERR_2"/>
    <property type="match status" value="1"/>
</dbReference>
<gene>
    <name evidence="15" type="ORF">SAMN02745782_01790</name>
</gene>
<evidence type="ECO:0000313" key="16">
    <source>
        <dbReference type="Proteomes" id="UP000190834"/>
    </source>
</evidence>
<evidence type="ECO:0000256" key="13">
    <source>
        <dbReference type="SAM" id="Coils"/>
    </source>
</evidence>
<sequence>MQISDVAKITGLSAKSIRFYESKGLIAAPERGSNGYRYYSESHLASLRLIASARQVGFSLEECASLLQLAQKKDRTSAEVKQKTQRKVQDIESKIEQLEQIKSQLQLWIRECPGDGGSECPILENLYHYPSVSQSCCMKK</sequence>
<dbReference type="AlphaFoldDB" id="A0A1T4PMM6"/>
<evidence type="ECO:0000256" key="8">
    <source>
        <dbReference type="ARBA" id="ARBA00023125"/>
    </source>
</evidence>
<keyword evidence="10" id="KW-0804">Transcription</keyword>
<keyword evidence="7" id="KW-0805">Transcription regulation</keyword>
<protein>
    <recommendedName>
        <fullName evidence="3">HTH-type transcriptional regulator CueR</fullName>
    </recommendedName>
    <alternativeName>
        <fullName evidence="12">Copper efflux regulator</fullName>
    </alternativeName>
    <alternativeName>
        <fullName evidence="11">Copper export regulator</fullName>
    </alternativeName>
</protein>
<dbReference type="GO" id="GO:0045893">
    <property type="term" value="P:positive regulation of DNA-templated transcription"/>
    <property type="evidence" value="ECO:0007669"/>
    <property type="project" value="InterPro"/>
</dbReference>
<comment type="subcellular location">
    <subcellularLocation>
        <location evidence="1">Cytoplasm</location>
    </subcellularLocation>
</comment>
<dbReference type="STRING" id="1123491.SAMN02745782_01790"/>
<dbReference type="PROSITE" id="PS00552">
    <property type="entry name" value="HTH_MERR_1"/>
    <property type="match status" value="1"/>
</dbReference>
<keyword evidence="16" id="KW-1185">Reference proteome</keyword>
<feature type="domain" description="HTH merR-type" evidence="14">
    <location>
        <begin position="1"/>
        <end position="69"/>
    </location>
</feature>
<keyword evidence="9" id="KW-0010">Activator</keyword>
<keyword evidence="13" id="KW-0175">Coiled coil</keyword>
<evidence type="ECO:0000256" key="9">
    <source>
        <dbReference type="ARBA" id="ARBA00023159"/>
    </source>
</evidence>
<evidence type="ECO:0000256" key="1">
    <source>
        <dbReference type="ARBA" id="ARBA00004496"/>
    </source>
</evidence>
<evidence type="ECO:0000256" key="3">
    <source>
        <dbReference type="ARBA" id="ARBA00017250"/>
    </source>
</evidence>
<dbReference type="EMBL" id="FUXB01000008">
    <property type="protein sequence ID" value="SJZ92739.1"/>
    <property type="molecule type" value="Genomic_DNA"/>
</dbReference>
<comment type="subunit">
    <text evidence="2">Homodimer.</text>
</comment>
<dbReference type="SUPFAM" id="SSF46955">
    <property type="entry name" value="Putative DNA-binding domain"/>
    <property type="match status" value="1"/>
</dbReference>
<dbReference type="GO" id="GO:0003700">
    <property type="term" value="F:DNA-binding transcription factor activity"/>
    <property type="evidence" value="ECO:0007669"/>
    <property type="project" value="InterPro"/>
</dbReference>
<evidence type="ECO:0000256" key="11">
    <source>
        <dbReference type="ARBA" id="ARBA00031472"/>
    </source>
</evidence>
<keyword evidence="8" id="KW-0238">DNA-binding</keyword>
<dbReference type="InterPro" id="IPR047057">
    <property type="entry name" value="MerR_fam"/>
</dbReference>
<evidence type="ECO:0000259" key="14">
    <source>
        <dbReference type="PROSITE" id="PS50937"/>
    </source>
</evidence>
<dbReference type="GO" id="GO:0003677">
    <property type="term" value="F:DNA binding"/>
    <property type="evidence" value="ECO:0007669"/>
    <property type="project" value="UniProtKB-KW"/>
</dbReference>
<proteinExistence type="predicted"/>
<dbReference type="PRINTS" id="PR00040">
    <property type="entry name" value="HTHMERR"/>
</dbReference>
<keyword evidence="6" id="KW-0186">Copper</keyword>
<dbReference type="Gene3D" id="1.10.1660.10">
    <property type="match status" value="1"/>
</dbReference>
<dbReference type="NCBIfam" id="TIGR02044">
    <property type="entry name" value="CueR"/>
    <property type="match status" value="1"/>
</dbReference>
<evidence type="ECO:0000256" key="4">
    <source>
        <dbReference type="ARBA" id="ARBA00022490"/>
    </source>
</evidence>
<organism evidence="15 16">
    <name type="scientific">Vibrio cincinnatiensis DSM 19608</name>
    <dbReference type="NCBI Taxonomy" id="1123491"/>
    <lineage>
        <taxon>Bacteria</taxon>
        <taxon>Pseudomonadati</taxon>
        <taxon>Pseudomonadota</taxon>
        <taxon>Gammaproteobacteria</taxon>
        <taxon>Vibrionales</taxon>
        <taxon>Vibrionaceae</taxon>
        <taxon>Vibrio</taxon>
    </lineage>
</organism>
<evidence type="ECO:0000256" key="6">
    <source>
        <dbReference type="ARBA" id="ARBA00023008"/>
    </source>
</evidence>
<evidence type="ECO:0000256" key="2">
    <source>
        <dbReference type="ARBA" id="ARBA00011738"/>
    </source>
</evidence>
<dbReference type="PANTHER" id="PTHR30204">
    <property type="entry name" value="REDOX-CYCLING DRUG-SENSING TRANSCRIPTIONAL ACTIVATOR SOXR"/>
    <property type="match status" value="1"/>
</dbReference>
<dbReference type="OrthoDB" id="9802039at2"/>
<reference evidence="16" key="1">
    <citation type="submission" date="2017-02" db="EMBL/GenBank/DDBJ databases">
        <authorList>
            <person name="Varghese N."/>
            <person name="Submissions S."/>
        </authorList>
    </citation>
    <scope>NUCLEOTIDE SEQUENCE [LARGE SCALE GENOMIC DNA]</scope>
    <source>
        <strain evidence="16">DSM 19608</strain>
    </source>
</reference>
<dbReference type="SMART" id="SM00422">
    <property type="entry name" value="HTH_MERR"/>
    <property type="match status" value="1"/>
</dbReference>
<dbReference type="GO" id="GO:0005737">
    <property type="term" value="C:cytoplasm"/>
    <property type="evidence" value="ECO:0007669"/>
    <property type="project" value="UniProtKB-SubCell"/>
</dbReference>
<dbReference type="Proteomes" id="UP000190834">
    <property type="component" value="Unassembled WGS sequence"/>
</dbReference>
<keyword evidence="4" id="KW-0963">Cytoplasm</keyword>
<dbReference type="RefSeq" id="WP_078926185.1">
    <property type="nucleotide sequence ID" value="NZ_FUXB01000008.1"/>
</dbReference>
<accession>A0A1T4PMM6</accession>
<dbReference type="GO" id="GO:0005507">
    <property type="term" value="F:copper ion binding"/>
    <property type="evidence" value="ECO:0007669"/>
    <property type="project" value="InterPro"/>
</dbReference>
<dbReference type="GeneID" id="70584033"/>
<evidence type="ECO:0000313" key="15">
    <source>
        <dbReference type="EMBL" id="SJZ92739.1"/>
    </source>
</evidence>
<dbReference type="InterPro" id="IPR000551">
    <property type="entry name" value="MerR-type_HTH_dom"/>
</dbReference>
<dbReference type="InterPro" id="IPR011789">
    <property type="entry name" value="CueR"/>
</dbReference>
<evidence type="ECO:0000256" key="12">
    <source>
        <dbReference type="ARBA" id="ARBA00032335"/>
    </source>
</evidence>
<name>A0A1T4PMM6_VIBCI</name>
<dbReference type="Pfam" id="PF13411">
    <property type="entry name" value="MerR_1"/>
    <property type="match status" value="1"/>
</dbReference>
<dbReference type="PANTHER" id="PTHR30204:SF16">
    <property type="entry name" value="HTH-TYPE TRANSCRIPTIONAL REGULATOR CUER"/>
    <property type="match status" value="1"/>
</dbReference>
<evidence type="ECO:0000256" key="7">
    <source>
        <dbReference type="ARBA" id="ARBA00023015"/>
    </source>
</evidence>
<evidence type="ECO:0000256" key="5">
    <source>
        <dbReference type="ARBA" id="ARBA00022723"/>
    </source>
</evidence>
<keyword evidence="5" id="KW-0479">Metal-binding</keyword>
<feature type="coiled-coil region" evidence="13">
    <location>
        <begin position="66"/>
        <end position="111"/>
    </location>
</feature>